<keyword evidence="1" id="KW-0805">Transcription regulation</keyword>
<dbReference type="EMBL" id="JBHUNE010000006">
    <property type="protein sequence ID" value="MFD2758202.1"/>
    <property type="molecule type" value="Genomic_DNA"/>
</dbReference>
<dbReference type="Pfam" id="PF00440">
    <property type="entry name" value="TetR_N"/>
    <property type="match status" value="1"/>
</dbReference>
<name>A0ABW5UWZ1_9MICO</name>
<feature type="domain" description="HTH tetR-type" evidence="5">
    <location>
        <begin position="6"/>
        <end position="66"/>
    </location>
</feature>
<keyword evidence="2 4" id="KW-0238">DNA-binding</keyword>
<dbReference type="PROSITE" id="PS50977">
    <property type="entry name" value="HTH_TETR_2"/>
    <property type="match status" value="1"/>
</dbReference>
<keyword evidence="3" id="KW-0804">Transcription</keyword>
<evidence type="ECO:0000256" key="4">
    <source>
        <dbReference type="PROSITE-ProRule" id="PRU00335"/>
    </source>
</evidence>
<evidence type="ECO:0000256" key="3">
    <source>
        <dbReference type="ARBA" id="ARBA00023163"/>
    </source>
</evidence>
<dbReference type="Proteomes" id="UP001597492">
    <property type="component" value="Unassembled WGS sequence"/>
</dbReference>
<protein>
    <submittedName>
        <fullName evidence="6">TetR/AcrR family transcriptional regulator</fullName>
    </submittedName>
</protein>
<evidence type="ECO:0000313" key="7">
    <source>
        <dbReference type="Proteomes" id="UP001597492"/>
    </source>
</evidence>
<dbReference type="PRINTS" id="PR00455">
    <property type="entry name" value="HTHTETR"/>
</dbReference>
<dbReference type="PANTHER" id="PTHR30055:SF234">
    <property type="entry name" value="HTH-TYPE TRANSCRIPTIONAL REGULATOR BETI"/>
    <property type="match status" value="1"/>
</dbReference>
<dbReference type="InterPro" id="IPR009057">
    <property type="entry name" value="Homeodomain-like_sf"/>
</dbReference>
<dbReference type="InterPro" id="IPR050109">
    <property type="entry name" value="HTH-type_TetR-like_transc_reg"/>
</dbReference>
<comment type="caution">
    <text evidence="6">The sequence shown here is derived from an EMBL/GenBank/DDBJ whole genome shotgun (WGS) entry which is preliminary data.</text>
</comment>
<evidence type="ECO:0000259" key="5">
    <source>
        <dbReference type="PROSITE" id="PS50977"/>
    </source>
</evidence>
<sequence length="183" mass="20296">MPPKATNRRVEFIDTYRELVLELGERGATLDAVAKRAGASKGGLLHHFPSKAALIDALCERFTDLVAADIAGLPRSGLTAAQWYLQTSNDTRSPLERTMAALIRLAPTNEQTVHRVLRRAREQWFAMVLDDVGDESLARAVILLGDGIAYHIDTYGEKGSEFTSPETAARMLDYVAQLRRDDR</sequence>
<evidence type="ECO:0000256" key="1">
    <source>
        <dbReference type="ARBA" id="ARBA00023015"/>
    </source>
</evidence>
<dbReference type="RefSeq" id="WP_019619689.1">
    <property type="nucleotide sequence ID" value="NZ_JBHUNE010000006.1"/>
</dbReference>
<gene>
    <name evidence="6" type="ORF">ACFSW7_07405</name>
</gene>
<dbReference type="InterPro" id="IPR001647">
    <property type="entry name" value="HTH_TetR"/>
</dbReference>
<dbReference type="Gene3D" id="1.10.357.10">
    <property type="entry name" value="Tetracycline Repressor, domain 2"/>
    <property type="match status" value="1"/>
</dbReference>
<accession>A0ABW5UWZ1</accession>
<dbReference type="SUPFAM" id="SSF46689">
    <property type="entry name" value="Homeodomain-like"/>
    <property type="match status" value="1"/>
</dbReference>
<evidence type="ECO:0000313" key="6">
    <source>
        <dbReference type="EMBL" id="MFD2758202.1"/>
    </source>
</evidence>
<evidence type="ECO:0000256" key="2">
    <source>
        <dbReference type="ARBA" id="ARBA00023125"/>
    </source>
</evidence>
<reference evidence="7" key="1">
    <citation type="journal article" date="2019" name="Int. J. Syst. Evol. Microbiol.">
        <title>The Global Catalogue of Microorganisms (GCM) 10K type strain sequencing project: providing services to taxonomists for standard genome sequencing and annotation.</title>
        <authorList>
            <consortium name="The Broad Institute Genomics Platform"/>
            <consortium name="The Broad Institute Genome Sequencing Center for Infectious Disease"/>
            <person name="Wu L."/>
            <person name="Ma J."/>
        </authorList>
    </citation>
    <scope>NUCLEOTIDE SEQUENCE [LARGE SCALE GENOMIC DNA]</scope>
    <source>
        <strain evidence="7">TISTR 1514</strain>
    </source>
</reference>
<organism evidence="6 7">
    <name type="scientific">Gulosibacter faecalis</name>
    <dbReference type="NCBI Taxonomy" id="272240"/>
    <lineage>
        <taxon>Bacteria</taxon>
        <taxon>Bacillati</taxon>
        <taxon>Actinomycetota</taxon>
        <taxon>Actinomycetes</taxon>
        <taxon>Micrococcales</taxon>
        <taxon>Microbacteriaceae</taxon>
        <taxon>Gulosibacter</taxon>
    </lineage>
</organism>
<keyword evidence="7" id="KW-1185">Reference proteome</keyword>
<dbReference type="PANTHER" id="PTHR30055">
    <property type="entry name" value="HTH-TYPE TRANSCRIPTIONAL REGULATOR RUTR"/>
    <property type="match status" value="1"/>
</dbReference>
<feature type="DNA-binding region" description="H-T-H motif" evidence="4">
    <location>
        <begin position="29"/>
        <end position="48"/>
    </location>
</feature>
<proteinExistence type="predicted"/>